<keyword evidence="1" id="KW-1133">Transmembrane helix</keyword>
<dbReference type="Pfam" id="PF05552">
    <property type="entry name" value="MS_channel_1st_1"/>
    <property type="match status" value="2"/>
</dbReference>
<dbReference type="PANTHER" id="PTHR30221">
    <property type="entry name" value="SMALL-CONDUCTANCE MECHANOSENSITIVE CHANNEL"/>
    <property type="match status" value="1"/>
</dbReference>
<dbReference type="EMBL" id="PCYK01000002">
    <property type="protein sequence ID" value="PIR46446.1"/>
    <property type="molecule type" value="Genomic_DNA"/>
</dbReference>
<gene>
    <name evidence="2" type="ORF">COV08_00125</name>
</gene>
<feature type="transmembrane region" description="Helical" evidence="1">
    <location>
        <begin position="188"/>
        <end position="209"/>
    </location>
</feature>
<feature type="transmembrane region" description="Helical" evidence="1">
    <location>
        <begin position="116"/>
        <end position="137"/>
    </location>
</feature>
<protein>
    <recommendedName>
        <fullName evidence="4">Small-conductance mechanosensitive ion channel</fullName>
    </recommendedName>
</protein>
<evidence type="ECO:0000313" key="3">
    <source>
        <dbReference type="Proteomes" id="UP000230431"/>
    </source>
</evidence>
<dbReference type="Proteomes" id="UP000230431">
    <property type="component" value="Unassembled WGS sequence"/>
</dbReference>
<dbReference type="InterPro" id="IPR008910">
    <property type="entry name" value="MSC_TM_helix"/>
</dbReference>
<evidence type="ECO:0000256" key="1">
    <source>
        <dbReference type="SAM" id="Phobius"/>
    </source>
</evidence>
<feature type="transmembrane region" description="Helical" evidence="1">
    <location>
        <begin position="82"/>
        <end position="104"/>
    </location>
</feature>
<dbReference type="AlphaFoldDB" id="A0A2H0RJ52"/>
<dbReference type="PANTHER" id="PTHR30221:SF18">
    <property type="entry name" value="SLL0590 PROTEIN"/>
    <property type="match status" value="1"/>
</dbReference>
<accession>A0A2H0RJ52</accession>
<feature type="transmembrane region" description="Helical" evidence="1">
    <location>
        <begin position="28"/>
        <end position="50"/>
    </location>
</feature>
<name>A0A2H0RJ52_9BACT</name>
<dbReference type="Gene3D" id="1.10.287.1260">
    <property type="match status" value="1"/>
</dbReference>
<sequence length="228" mass="24831">MSIESWSQTLSESFQGLASGAISYLPNVIFAILLFVVGWVVGEAVGMWVTKLIRSIKVDKVLEKLDLNVLLQRAGYRLDSGLFLGTLIKWFIILGFLITSLQVLHLDQVNVFLQQIVAYIPRVIIATVILMIAAVVAEVLQKVVTASARAAAVSSAELFGGITKWLIWIFAVVMALEQLGMMSPFLQIFMTGIVATITIAVGLSFGLGGKDAAGSFINRLRGEISRRD</sequence>
<evidence type="ECO:0000313" key="2">
    <source>
        <dbReference type="EMBL" id="PIR46446.1"/>
    </source>
</evidence>
<reference evidence="2 3" key="1">
    <citation type="submission" date="2017-09" db="EMBL/GenBank/DDBJ databases">
        <title>Depth-based differentiation of microbial function through sediment-hosted aquifers and enrichment of novel symbionts in the deep terrestrial subsurface.</title>
        <authorList>
            <person name="Probst A.J."/>
            <person name="Ladd B."/>
            <person name="Jarett J.K."/>
            <person name="Geller-Mcgrath D.E."/>
            <person name="Sieber C.M."/>
            <person name="Emerson J.B."/>
            <person name="Anantharaman K."/>
            <person name="Thomas B.C."/>
            <person name="Malmstrom R."/>
            <person name="Stieglmeier M."/>
            <person name="Klingl A."/>
            <person name="Woyke T."/>
            <person name="Ryan C.M."/>
            <person name="Banfield J.F."/>
        </authorList>
    </citation>
    <scope>NUCLEOTIDE SEQUENCE [LARGE SCALE GENOMIC DNA]</scope>
    <source>
        <strain evidence="2">CG10_big_fil_rev_8_21_14_0_10_49_38</strain>
    </source>
</reference>
<keyword evidence="1" id="KW-0812">Transmembrane</keyword>
<keyword evidence="1" id="KW-0472">Membrane</keyword>
<feature type="transmembrane region" description="Helical" evidence="1">
    <location>
        <begin position="158"/>
        <end position="176"/>
    </location>
</feature>
<evidence type="ECO:0008006" key="4">
    <source>
        <dbReference type="Google" id="ProtNLM"/>
    </source>
</evidence>
<organism evidence="2 3">
    <name type="scientific">Candidatus Vogelbacteria bacterium CG10_big_fil_rev_8_21_14_0_10_49_38</name>
    <dbReference type="NCBI Taxonomy" id="1975043"/>
    <lineage>
        <taxon>Bacteria</taxon>
        <taxon>Candidatus Vogeliibacteriota</taxon>
    </lineage>
</organism>
<dbReference type="GO" id="GO:0008381">
    <property type="term" value="F:mechanosensitive monoatomic ion channel activity"/>
    <property type="evidence" value="ECO:0007669"/>
    <property type="project" value="InterPro"/>
</dbReference>
<dbReference type="InterPro" id="IPR045275">
    <property type="entry name" value="MscS_archaea/bacteria_type"/>
</dbReference>
<comment type="caution">
    <text evidence="2">The sequence shown here is derived from an EMBL/GenBank/DDBJ whole genome shotgun (WGS) entry which is preliminary data.</text>
</comment>
<proteinExistence type="predicted"/>